<gene>
    <name evidence="2" type="ORF">RhiirA4_473455</name>
</gene>
<proteinExistence type="predicted"/>
<dbReference type="EMBL" id="LLXI01001635">
    <property type="protein sequence ID" value="PKY54568.1"/>
    <property type="molecule type" value="Genomic_DNA"/>
</dbReference>
<feature type="region of interest" description="Disordered" evidence="1">
    <location>
        <begin position="43"/>
        <end position="75"/>
    </location>
</feature>
<reference evidence="2 3" key="1">
    <citation type="submission" date="2015-10" db="EMBL/GenBank/DDBJ databases">
        <title>Genome analyses suggest a sexual origin of heterokaryosis in a supposedly ancient asexual fungus.</title>
        <authorList>
            <person name="Ropars J."/>
            <person name="Sedzielewska K."/>
            <person name="Noel J."/>
            <person name="Charron P."/>
            <person name="Farinelli L."/>
            <person name="Marton T."/>
            <person name="Kruger M."/>
            <person name="Pelin A."/>
            <person name="Brachmann A."/>
            <person name="Corradi N."/>
        </authorList>
    </citation>
    <scope>NUCLEOTIDE SEQUENCE [LARGE SCALE GENOMIC DNA]</scope>
    <source>
        <strain evidence="2 3">A4</strain>
    </source>
</reference>
<dbReference type="PANTHER" id="PTHR35871:SF1">
    <property type="entry name" value="CXC1-LIKE CYSTEINE CLUSTER ASSOCIATED WITH KDZ TRANSPOSASES DOMAIN-CONTAINING PROTEIN"/>
    <property type="match status" value="1"/>
</dbReference>
<dbReference type="VEuPathDB" id="FungiDB:FUN_002499"/>
<keyword evidence="3" id="KW-1185">Reference proteome</keyword>
<name>A0A2I1H6R8_9GLOM</name>
<evidence type="ECO:0000256" key="1">
    <source>
        <dbReference type="SAM" id="MobiDB-lite"/>
    </source>
</evidence>
<dbReference type="Proteomes" id="UP000234323">
    <property type="component" value="Unassembled WGS sequence"/>
</dbReference>
<dbReference type="VEuPathDB" id="FungiDB:RhiirA1_474007"/>
<comment type="caution">
    <text evidence="2">The sequence shown here is derived from an EMBL/GenBank/DDBJ whole genome shotgun (WGS) entry which is preliminary data.</text>
</comment>
<organism evidence="2 3">
    <name type="scientific">Rhizophagus irregularis</name>
    <dbReference type="NCBI Taxonomy" id="588596"/>
    <lineage>
        <taxon>Eukaryota</taxon>
        <taxon>Fungi</taxon>
        <taxon>Fungi incertae sedis</taxon>
        <taxon>Mucoromycota</taxon>
        <taxon>Glomeromycotina</taxon>
        <taxon>Glomeromycetes</taxon>
        <taxon>Glomerales</taxon>
        <taxon>Glomeraceae</taxon>
        <taxon>Rhizophagus</taxon>
    </lineage>
</organism>
<evidence type="ECO:0000313" key="3">
    <source>
        <dbReference type="Proteomes" id="UP000234323"/>
    </source>
</evidence>
<sequence>MKNYMPSVQKSVYIGNSVRTKKRKKAQAKKLLAENDQQITNFFNPLSLQSHPSSDPDKPDNQSDNQNSDDQNSECEEHFNYEQLIKSLENEVKSGNLDSRYKLRLTALLQYLRLINHEEPKIKASLSIAQQLNKGPYFAHCLREWEKLVKNGETIPISKRGKHCKIKSLLDDEDVQMQIATYLHENKFEFYVADFVDYVKNVVFPSLGIEQETTISTRTARNWLNKMEFEFKQFKKGVYVDGHERPDVIAL</sequence>
<evidence type="ECO:0000313" key="2">
    <source>
        <dbReference type="EMBL" id="PKY54568.1"/>
    </source>
</evidence>
<protein>
    <submittedName>
        <fullName evidence="2">Uncharacterized protein</fullName>
    </submittedName>
</protein>
<dbReference type="AlphaFoldDB" id="A0A2I1H6R8"/>
<dbReference type="PANTHER" id="PTHR35871">
    <property type="entry name" value="EXPRESSED PROTEIN"/>
    <property type="match status" value="1"/>
</dbReference>
<accession>A0A2I1H6R8</accession>